<evidence type="ECO:0000313" key="16">
    <source>
        <dbReference type="EMBL" id="OZI28289.1"/>
    </source>
</evidence>
<keyword evidence="11 15" id="KW-0238">DNA-binding</keyword>
<evidence type="ECO:0000256" key="5">
    <source>
        <dbReference type="ARBA" id="ARBA00020910"/>
    </source>
</evidence>
<accession>A0A261RTC6</accession>
<dbReference type="GO" id="GO:0005829">
    <property type="term" value="C:cytosol"/>
    <property type="evidence" value="ECO:0007669"/>
    <property type="project" value="TreeGrafter"/>
</dbReference>
<dbReference type="RefSeq" id="WP_094829226.1">
    <property type="nucleotide sequence ID" value="NZ_NEVL01000007.1"/>
</dbReference>
<dbReference type="SUPFAM" id="SSF46785">
    <property type="entry name" value="Winged helix' DNA-binding domain"/>
    <property type="match status" value="1"/>
</dbReference>
<feature type="binding site" evidence="13">
    <location>
        <position position="94"/>
    </location>
    <ligand>
        <name>Zn(2+)</name>
        <dbReference type="ChEBI" id="CHEBI:29105"/>
    </ligand>
</feature>
<evidence type="ECO:0000256" key="9">
    <source>
        <dbReference type="ARBA" id="ARBA00022833"/>
    </source>
</evidence>
<comment type="caution">
    <text evidence="16">The sequence shown here is derived from an EMBL/GenBank/DDBJ whole genome shotgun (WGS) entry which is preliminary data.</text>
</comment>
<dbReference type="CDD" id="cd07153">
    <property type="entry name" value="Fur_like"/>
    <property type="match status" value="1"/>
</dbReference>
<comment type="cofactor">
    <cofactor evidence="13">
        <name>Zn(2+)</name>
        <dbReference type="ChEBI" id="CHEBI:29105"/>
    </cofactor>
    <text evidence="13">Binds 1 zinc ion per subunit.</text>
</comment>
<dbReference type="GO" id="GO:0008270">
    <property type="term" value="F:zinc ion binding"/>
    <property type="evidence" value="ECO:0007669"/>
    <property type="project" value="TreeGrafter"/>
</dbReference>
<evidence type="ECO:0000256" key="3">
    <source>
        <dbReference type="ARBA" id="ARBA00007957"/>
    </source>
</evidence>
<reference evidence="16 17" key="1">
    <citation type="submission" date="2017-05" db="EMBL/GenBank/DDBJ databases">
        <title>Complete and WGS of Bordetella genogroups.</title>
        <authorList>
            <person name="Spilker T."/>
            <person name="LiPuma J."/>
        </authorList>
    </citation>
    <scope>NUCLEOTIDE SEQUENCE [LARGE SCALE GENOMIC DNA]</scope>
    <source>
        <strain evidence="16 17">AU17610</strain>
    </source>
</reference>
<dbReference type="InterPro" id="IPR036390">
    <property type="entry name" value="WH_DNA-bd_sf"/>
</dbReference>
<keyword evidence="7 15" id="KW-0678">Repressor</keyword>
<evidence type="ECO:0000256" key="14">
    <source>
        <dbReference type="PIRSR" id="PIRSR602481-2"/>
    </source>
</evidence>
<organism evidence="16 17">
    <name type="scientific">Bordetella genomosp. 1</name>
    <dbReference type="NCBI Taxonomy" id="1395607"/>
    <lineage>
        <taxon>Bacteria</taxon>
        <taxon>Pseudomonadati</taxon>
        <taxon>Pseudomonadota</taxon>
        <taxon>Betaproteobacteria</taxon>
        <taxon>Burkholderiales</taxon>
        <taxon>Alcaligenaceae</taxon>
        <taxon>Bordetella</taxon>
    </lineage>
</organism>
<keyword evidence="14 15" id="KW-0408">Iron</keyword>
<evidence type="ECO:0000256" key="13">
    <source>
        <dbReference type="PIRSR" id="PIRSR602481-1"/>
    </source>
</evidence>
<evidence type="ECO:0000256" key="12">
    <source>
        <dbReference type="ARBA" id="ARBA00023163"/>
    </source>
</evidence>
<feature type="binding site" evidence="13">
    <location>
        <position position="131"/>
    </location>
    <ligand>
        <name>Zn(2+)</name>
        <dbReference type="ChEBI" id="CHEBI:29105"/>
    </ligand>
</feature>
<keyword evidence="6 15" id="KW-0963">Cytoplasm</keyword>
<evidence type="ECO:0000256" key="15">
    <source>
        <dbReference type="RuleBase" id="RU364037"/>
    </source>
</evidence>
<evidence type="ECO:0000256" key="10">
    <source>
        <dbReference type="ARBA" id="ARBA00023015"/>
    </source>
</evidence>
<dbReference type="Gene3D" id="3.30.1490.190">
    <property type="match status" value="1"/>
</dbReference>
<comment type="subunit">
    <text evidence="4 15">Homodimer.</text>
</comment>
<evidence type="ECO:0000256" key="6">
    <source>
        <dbReference type="ARBA" id="ARBA00022490"/>
    </source>
</evidence>
<evidence type="ECO:0000256" key="2">
    <source>
        <dbReference type="ARBA" id="ARBA00004496"/>
    </source>
</evidence>
<dbReference type="GO" id="GO:0045892">
    <property type="term" value="P:negative regulation of DNA-templated transcription"/>
    <property type="evidence" value="ECO:0007669"/>
    <property type="project" value="TreeGrafter"/>
</dbReference>
<keyword evidence="8 13" id="KW-0479">Metal-binding</keyword>
<dbReference type="PANTHER" id="PTHR33202:SF2">
    <property type="entry name" value="FERRIC UPTAKE REGULATION PROTEIN"/>
    <property type="match status" value="1"/>
</dbReference>
<dbReference type="OrthoDB" id="8659436at2"/>
<evidence type="ECO:0000256" key="7">
    <source>
        <dbReference type="ARBA" id="ARBA00022491"/>
    </source>
</evidence>
<dbReference type="GO" id="GO:0000976">
    <property type="term" value="F:transcription cis-regulatory region binding"/>
    <property type="evidence" value="ECO:0007669"/>
    <property type="project" value="TreeGrafter"/>
</dbReference>
<comment type="subcellular location">
    <subcellularLocation>
        <location evidence="2 15">Cytoplasm</location>
    </subcellularLocation>
</comment>
<evidence type="ECO:0000256" key="1">
    <source>
        <dbReference type="ARBA" id="ARBA00002997"/>
    </source>
</evidence>
<dbReference type="AlphaFoldDB" id="A0A261RTC6"/>
<keyword evidence="9 13" id="KW-0862">Zinc</keyword>
<dbReference type="GO" id="GO:0003700">
    <property type="term" value="F:DNA-binding transcription factor activity"/>
    <property type="evidence" value="ECO:0007669"/>
    <property type="project" value="UniProtKB-UniRule"/>
</dbReference>
<dbReference type="InterPro" id="IPR002481">
    <property type="entry name" value="FUR"/>
</dbReference>
<evidence type="ECO:0000256" key="4">
    <source>
        <dbReference type="ARBA" id="ARBA00011738"/>
    </source>
</evidence>
<dbReference type="InterPro" id="IPR043135">
    <property type="entry name" value="Fur_C"/>
</dbReference>
<proteinExistence type="inferred from homology"/>
<feature type="binding site" evidence="13">
    <location>
        <position position="134"/>
    </location>
    <ligand>
        <name>Zn(2+)</name>
        <dbReference type="ChEBI" id="CHEBI:29105"/>
    </ligand>
</feature>
<dbReference type="FunFam" id="1.10.10.10:FF:000007">
    <property type="entry name" value="Ferric uptake regulation protein"/>
    <property type="match status" value="1"/>
</dbReference>
<dbReference type="Pfam" id="PF01475">
    <property type="entry name" value="FUR"/>
    <property type="match status" value="1"/>
</dbReference>
<sequence length="146" mass="16145">MDPAPLQSAGMRATFPRLKILEVFHRHPARHLGAAEVYRELLAHGHDVGLATVYRVLGQLVRAELLVRHHFDAANSVFELAGKGRHDHVICTRCGKVAESADPAVAQLAERIARRQGYSLVSYSLSLYGCCDRCARPPAPMKGMYE</sequence>
<feature type="binding site" evidence="13">
    <location>
        <position position="91"/>
    </location>
    <ligand>
        <name>Zn(2+)</name>
        <dbReference type="ChEBI" id="CHEBI:29105"/>
    </ligand>
</feature>
<keyword evidence="12 15" id="KW-0804">Transcription</keyword>
<evidence type="ECO:0000256" key="8">
    <source>
        <dbReference type="ARBA" id="ARBA00022723"/>
    </source>
</evidence>
<feature type="binding site" evidence="14">
    <location>
        <position position="87"/>
    </location>
    <ligand>
        <name>Fe cation</name>
        <dbReference type="ChEBI" id="CHEBI:24875"/>
    </ligand>
</feature>
<evidence type="ECO:0000313" key="17">
    <source>
        <dbReference type="Proteomes" id="UP000217005"/>
    </source>
</evidence>
<dbReference type="InterPro" id="IPR036388">
    <property type="entry name" value="WH-like_DNA-bd_sf"/>
</dbReference>
<comment type="function">
    <text evidence="1">Acts as a global negative controlling element, employing Fe(2+) as a cofactor to bind the operator of the repressed genes.</text>
</comment>
<keyword evidence="10 15" id="KW-0805">Transcription regulation</keyword>
<dbReference type="Proteomes" id="UP000217005">
    <property type="component" value="Unassembled WGS sequence"/>
</dbReference>
<dbReference type="PANTHER" id="PTHR33202">
    <property type="entry name" value="ZINC UPTAKE REGULATION PROTEIN"/>
    <property type="match status" value="1"/>
</dbReference>
<evidence type="ECO:0000256" key="11">
    <source>
        <dbReference type="ARBA" id="ARBA00023125"/>
    </source>
</evidence>
<dbReference type="Gene3D" id="1.10.10.10">
    <property type="entry name" value="Winged helix-like DNA-binding domain superfamily/Winged helix DNA-binding domain"/>
    <property type="match status" value="1"/>
</dbReference>
<dbReference type="GO" id="GO:1900705">
    <property type="term" value="P:negative regulation of siderophore biosynthetic process"/>
    <property type="evidence" value="ECO:0007669"/>
    <property type="project" value="TreeGrafter"/>
</dbReference>
<name>A0A261RTC6_9BORD</name>
<protein>
    <recommendedName>
        <fullName evidence="5 15">Ferric uptake regulation protein</fullName>
    </recommendedName>
</protein>
<comment type="similarity">
    <text evidence="3 15">Belongs to the Fur family.</text>
</comment>
<comment type="cofactor">
    <cofactor evidence="14">
        <name>Mn(2+)</name>
        <dbReference type="ChEBI" id="CHEBI:29035"/>
    </cofactor>
    <cofactor evidence="14">
        <name>Fe(2+)</name>
        <dbReference type="ChEBI" id="CHEBI:29033"/>
    </cofactor>
    <text evidence="14">Binds 1 Mn(2+) or Fe(2+) ion per subunit.</text>
</comment>
<dbReference type="EMBL" id="NEVL01000007">
    <property type="protein sequence ID" value="OZI28289.1"/>
    <property type="molecule type" value="Genomic_DNA"/>
</dbReference>
<gene>
    <name evidence="15" type="primary">fur</name>
    <name evidence="16" type="ORF">CEG14_24485</name>
</gene>